<dbReference type="PANTHER" id="PTHR46082:SF6">
    <property type="entry name" value="AAA+ ATPASE DOMAIN-CONTAINING PROTEIN-RELATED"/>
    <property type="match status" value="1"/>
</dbReference>
<evidence type="ECO:0000313" key="1">
    <source>
        <dbReference type="EMBL" id="MBB1488052.1"/>
    </source>
</evidence>
<dbReference type="EMBL" id="JACJFM010000022">
    <property type="protein sequence ID" value="MBB1488052.1"/>
    <property type="molecule type" value="Genomic_DNA"/>
</dbReference>
<proteinExistence type="predicted"/>
<dbReference type="SUPFAM" id="SSF48452">
    <property type="entry name" value="TPR-like"/>
    <property type="match status" value="2"/>
</dbReference>
<reference evidence="1 2" key="1">
    <citation type="submission" date="2020-08" db="EMBL/GenBank/DDBJ databases">
        <title>Oceanospirillum sp. nov. isolated from marine sediment.</title>
        <authorList>
            <person name="Ji X."/>
        </authorList>
    </citation>
    <scope>NUCLEOTIDE SEQUENCE [LARGE SCALE GENOMIC DNA]</scope>
    <source>
        <strain evidence="1 2">D5</strain>
    </source>
</reference>
<dbReference type="InterPro" id="IPR011990">
    <property type="entry name" value="TPR-like_helical_dom_sf"/>
</dbReference>
<accession>A0A839ITR7</accession>
<dbReference type="AlphaFoldDB" id="A0A839ITR7"/>
<protein>
    <submittedName>
        <fullName evidence="1">Tetratricopeptide repeat protein</fullName>
    </submittedName>
</protein>
<dbReference type="PANTHER" id="PTHR46082">
    <property type="entry name" value="ATP/GTP-BINDING PROTEIN-RELATED"/>
    <property type="match status" value="1"/>
</dbReference>
<comment type="caution">
    <text evidence="1">The sequence shown here is derived from an EMBL/GenBank/DDBJ whole genome shotgun (WGS) entry which is preliminary data.</text>
</comment>
<dbReference type="RefSeq" id="WP_182809826.1">
    <property type="nucleotide sequence ID" value="NZ_JACJFM010000022.1"/>
</dbReference>
<sequence>MPVTDTTQNTSSVRITELSELRTLVGDGGVSVLFLAAQMAVAPVQQTLLQWVFEQSEQSVTAEQALALCEQSQLALMSEPGLWQLDCELACHIVSGLSEQEQQKALELKNHAVRYLLLAVEGEIEAPLVASDLEHIRFLSAHPVTDDQCDLLIWLADFAHQNGDSATSADSWQGIYEHLLNTEGDQSDNTLVAMNNLAESLRLLGELDEARELYKKQVAIYSDLSGPDNSATLTAMINLAAVLRQSNDLSSARVMEEQVVESRSRTLGEAHPDTLSAANSLASTLKAMGDLDAARNLQSDVLHMSKGVLPVTHPLVTEAAWNLSQTMLAQDDYDSMQDIIFDDLFWLMDDNADIQTQSQDQIRAMLTQLLSGGSM</sequence>
<keyword evidence="2" id="KW-1185">Reference proteome</keyword>
<organism evidence="1 2">
    <name type="scientific">Oceanospirillum sediminis</name>
    <dbReference type="NCBI Taxonomy" id="2760088"/>
    <lineage>
        <taxon>Bacteria</taxon>
        <taxon>Pseudomonadati</taxon>
        <taxon>Pseudomonadota</taxon>
        <taxon>Gammaproteobacteria</taxon>
        <taxon>Oceanospirillales</taxon>
        <taxon>Oceanospirillaceae</taxon>
        <taxon>Oceanospirillum</taxon>
    </lineage>
</organism>
<dbReference type="Proteomes" id="UP000565262">
    <property type="component" value="Unassembled WGS sequence"/>
</dbReference>
<evidence type="ECO:0000313" key="2">
    <source>
        <dbReference type="Proteomes" id="UP000565262"/>
    </source>
</evidence>
<dbReference type="Gene3D" id="1.25.40.10">
    <property type="entry name" value="Tetratricopeptide repeat domain"/>
    <property type="match status" value="1"/>
</dbReference>
<dbReference type="Pfam" id="PF13424">
    <property type="entry name" value="TPR_12"/>
    <property type="match status" value="1"/>
</dbReference>
<name>A0A839ITR7_9GAMM</name>
<dbReference type="Pfam" id="PF13374">
    <property type="entry name" value="TPR_10"/>
    <property type="match status" value="1"/>
</dbReference>
<gene>
    <name evidence="1" type="ORF">H4O21_15710</name>
</gene>
<dbReference type="InterPro" id="IPR053137">
    <property type="entry name" value="NLR-like"/>
</dbReference>